<evidence type="ECO:0000256" key="1">
    <source>
        <dbReference type="ARBA" id="ARBA00004123"/>
    </source>
</evidence>
<dbReference type="InterPro" id="IPR002921">
    <property type="entry name" value="Fungal_lipase-type"/>
</dbReference>
<dbReference type="PANTHER" id="PTHR47413:SF2">
    <property type="entry name" value="LIPASE-LIKE PAD4"/>
    <property type="match status" value="1"/>
</dbReference>
<dbReference type="EMBL" id="JAQIZT010000007">
    <property type="protein sequence ID" value="KAJ6991029.1"/>
    <property type="molecule type" value="Genomic_DNA"/>
</dbReference>
<evidence type="ECO:0000256" key="3">
    <source>
        <dbReference type="ARBA" id="ARBA00022490"/>
    </source>
</evidence>
<evidence type="ECO:0000259" key="7">
    <source>
        <dbReference type="Pfam" id="PF01764"/>
    </source>
</evidence>
<dbReference type="GO" id="GO:0005634">
    <property type="term" value="C:nucleus"/>
    <property type="evidence" value="ECO:0007669"/>
    <property type="project" value="UniProtKB-SubCell"/>
</dbReference>
<reference evidence="9" key="1">
    <citation type="journal article" date="2023" name="Mol. Ecol. Resour.">
        <title>Chromosome-level genome assembly of a triploid poplar Populus alba 'Berolinensis'.</title>
        <authorList>
            <person name="Chen S."/>
            <person name="Yu Y."/>
            <person name="Wang X."/>
            <person name="Wang S."/>
            <person name="Zhang T."/>
            <person name="Zhou Y."/>
            <person name="He R."/>
            <person name="Meng N."/>
            <person name="Wang Y."/>
            <person name="Liu W."/>
            <person name="Liu Z."/>
            <person name="Liu J."/>
            <person name="Guo Q."/>
            <person name="Huang H."/>
            <person name="Sederoff R.R."/>
            <person name="Wang G."/>
            <person name="Qu G."/>
            <person name="Chen S."/>
        </authorList>
    </citation>
    <scope>NUCLEOTIDE SEQUENCE</scope>
    <source>
        <strain evidence="9">SC-2020</strain>
    </source>
</reference>
<keyword evidence="6" id="KW-0539">Nucleus</keyword>
<dbReference type="GO" id="GO:0005737">
    <property type="term" value="C:cytoplasm"/>
    <property type="evidence" value="ECO:0007669"/>
    <property type="project" value="UniProtKB-SubCell"/>
</dbReference>
<sequence>MELVVPPCYEIIPTCHLHFFKKKGVVFLKMQVLQWTLQQPHLTMFTASCYYREKDLSLQIKLCSQQEMLEKAFVGETTIHQTIVLDQKKAKPKTTQATKGNLLCFNKPSFQLKQVLSQKPNLSMDTETSPFETSEMLADFLASTPLLSESWRLCNLATANSPKSFVVDQVGSIGYVAFSGTLSVSGSDPSFKNLVRLPVHDVAGNYLFVPLHDQNEGEEPVMVQGALLRIFENIYSDPSFQNQMSTLMQTSQSIIFTGHSIGGTTASLAALWLLSYLQSNSPNLSVLCITFGSPLLGNETLSRAILRERWGGKFCHVVSKYDLMPRILFAPLDPIAPIAPLIKPLLQFWHFFMTSPHLGLLAVQRNDEHEAQIFQFVLFHLGRSVEAGEEATGVFRPFGNYFFCSEDGAICVDNVESVIKMMYLLLATGSPSCSIEDHLKYGDYVERISSQFLERKSFMEGELPESSYEAGVVLALQSSGISSQEPVAGPAKDCLKAARRMGRTPNLNCANLAIKLSKINPYRAEIEWYKALCDRSDDQMGYYDSFKRRGASKRDSRVNLNRHKLAQFWDNVIDLMESNQLPHDFHRHGKWVYSSQSYKLLVEPLDIAEYYRTGMHHSKGHYISHGRERRYQIFDRWWKGTGGGDEENKRSKFASLTQDTCFWAQVEEARGLLDDVGNTRDPSLSALLWEKMDSFASYAKKLVETKEVSVDVVAKNSSYSLWLKDYNELKSQREHFRPQFSGFMNREIVP</sequence>
<keyword evidence="4" id="KW-0378">Hydrolase</keyword>
<name>A0AAD6QIM2_9ROSI</name>
<dbReference type="GO" id="GO:0006952">
    <property type="term" value="P:defense response"/>
    <property type="evidence" value="ECO:0007669"/>
    <property type="project" value="UniProtKB-KW"/>
</dbReference>
<accession>A0AAD6QIM2</accession>
<dbReference type="SUPFAM" id="SSF53474">
    <property type="entry name" value="alpha/beta-Hydrolases"/>
    <property type="match status" value="1"/>
</dbReference>
<gene>
    <name evidence="9" type="ORF">NC653_019296</name>
</gene>
<protein>
    <submittedName>
        <fullName evidence="9">Lipase-like PAD4</fullName>
    </submittedName>
</protein>
<comment type="subcellular location">
    <subcellularLocation>
        <location evidence="2">Cytoplasm</location>
    </subcellularLocation>
    <subcellularLocation>
        <location evidence="1">Nucleus</location>
    </subcellularLocation>
</comment>
<comment type="caution">
    <text evidence="9">The sequence shown here is derived from an EMBL/GenBank/DDBJ whole genome shotgun (WGS) entry which is preliminary data.</text>
</comment>
<keyword evidence="10" id="KW-1185">Reference proteome</keyword>
<evidence type="ECO:0000313" key="9">
    <source>
        <dbReference type="EMBL" id="KAJ6991029.1"/>
    </source>
</evidence>
<dbReference type="InterPro" id="IPR029058">
    <property type="entry name" value="AB_hydrolase_fold"/>
</dbReference>
<dbReference type="GO" id="GO:0006629">
    <property type="term" value="P:lipid metabolic process"/>
    <property type="evidence" value="ECO:0007669"/>
    <property type="project" value="InterPro"/>
</dbReference>
<keyword evidence="5" id="KW-0611">Plant defense</keyword>
<dbReference type="GO" id="GO:0016787">
    <property type="term" value="F:hydrolase activity"/>
    <property type="evidence" value="ECO:0007669"/>
    <property type="project" value="UniProtKB-KW"/>
</dbReference>
<feature type="domain" description="Fungal lipase-type" evidence="7">
    <location>
        <begin position="218"/>
        <end position="329"/>
    </location>
</feature>
<organism evidence="9 10">
    <name type="scientific">Populus alba x Populus x berolinensis</name>
    <dbReference type="NCBI Taxonomy" id="444605"/>
    <lineage>
        <taxon>Eukaryota</taxon>
        <taxon>Viridiplantae</taxon>
        <taxon>Streptophyta</taxon>
        <taxon>Embryophyta</taxon>
        <taxon>Tracheophyta</taxon>
        <taxon>Spermatophyta</taxon>
        <taxon>Magnoliopsida</taxon>
        <taxon>eudicotyledons</taxon>
        <taxon>Gunneridae</taxon>
        <taxon>Pentapetalae</taxon>
        <taxon>rosids</taxon>
        <taxon>fabids</taxon>
        <taxon>Malpighiales</taxon>
        <taxon>Salicaceae</taxon>
        <taxon>Saliceae</taxon>
        <taxon>Populus</taxon>
    </lineage>
</organism>
<dbReference type="Gene3D" id="3.40.50.1820">
    <property type="entry name" value="alpha/beta hydrolase"/>
    <property type="match status" value="1"/>
</dbReference>
<dbReference type="PANTHER" id="PTHR47413">
    <property type="entry name" value="LIPASE-LIKE PAD4"/>
    <property type="match status" value="1"/>
</dbReference>
<evidence type="ECO:0000259" key="8">
    <source>
        <dbReference type="Pfam" id="PF18117"/>
    </source>
</evidence>
<evidence type="ECO:0000256" key="2">
    <source>
        <dbReference type="ARBA" id="ARBA00004496"/>
    </source>
</evidence>
<dbReference type="AlphaFoldDB" id="A0AAD6QIM2"/>
<dbReference type="Pfam" id="PF18117">
    <property type="entry name" value="EDS1_EP"/>
    <property type="match status" value="1"/>
</dbReference>
<evidence type="ECO:0000313" key="10">
    <source>
        <dbReference type="Proteomes" id="UP001164929"/>
    </source>
</evidence>
<feature type="domain" description="EDS1 EP" evidence="8">
    <location>
        <begin position="524"/>
        <end position="733"/>
    </location>
</feature>
<dbReference type="Pfam" id="PF01764">
    <property type="entry name" value="Lipase_3"/>
    <property type="match status" value="1"/>
</dbReference>
<evidence type="ECO:0000256" key="5">
    <source>
        <dbReference type="ARBA" id="ARBA00022821"/>
    </source>
</evidence>
<proteinExistence type="predicted"/>
<evidence type="ECO:0000256" key="6">
    <source>
        <dbReference type="ARBA" id="ARBA00023242"/>
    </source>
</evidence>
<keyword evidence="3" id="KW-0963">Cytoplasm</keyword>
<dbReference type="InterPro" id="IPR041266">
    <property type="entry name" value="EDS1_EP"/>
</dbReference>
<evidence type="ECO:0000256" key="4">
    <source>
        <dbReference type="ARBA" id="ARBA00022801"/>
    </source>
</evidence>
<dbReference type="Proteomes" id="UP001164929">
    <property type="component" value="Chromosome 7"/>
</dbReference>